<protein>
    <recommendedName>
        <fullName evidence="1">Mutator-like transposase domain-containing protein</fullName>
    </recommendedName>
</protein>
<evidence type="ECO:0000259" key="1">
    <source>
        <dbReference type="Pfam" id="PF20700"/>
    </source>
</evidence>
<dbReference type="AlphaFoldDB" id="A0A8X6XPA6"/>
<gene>
    <name evidence="2" type="ORF">TNIN_478511</name>
</gene>
<sequence>MSSYFTRCDPYKGSKFGPKYRAFLAKHQAFCRSNYSGSAREMEICEIAKMFFRSERKHGLKYQRYIGDGDSKAFSSTAEKNHMGIVFRMQKCSVWAMSKSEWLTTCGSLKLY</sequence>
<feature type="domain" description="Mutator-like transposase" evidence="1">
    <location>
        <begin position="26"/>
        <end position="93"/>
    </location>
</feature>
<dbReference type="InterPro" id="IPR049012">
    <property type="entry name" value="Mutator_transp_dom"/>
</dbReference>
<dbReference type="OrthoDB" id="7680010at2759"/>
<proteinExistence type="predicted"/>
<accession>A0A8X6XPA6</accession>
<evidence type="ECO:0000313" key="2">
    <source>
        <dbReference type="EMBL" id="GFY56099.1"/>
    </source>
</evidence>
<organism evidence="2 3">
    <name type="scientific">Trichonephila inaurata madagascariensis</name>
    <dbReference type="NCBI Taxonomy" id="2747483"/>
    <lineage>
        <taxon>Eukaryota</taxon>
        <taxon>Metazoa</taxon>
        <taxon>Ecdysozoa</taxon>
        <taxon>Arthropoda</taxon>
        <taxon>Chelicerata</taxon>
        <taxon>Arachnida</taxon>
        <taxon>Araneae</taxon>
        <taxon>Araneomorphae</taxon>
        <taxon>Entelegynae</taxon>
        <taxon>Araneoidea</taxon>
        <taxon>Nephilidae</taxon>
        <taxon>Trichonephila</taxon>
        <taxon>Trichonephila inaurata</taxon>
    </lineage>
</organism>
<dbReference type="Pfam" id="PF20700">
    <property type="entry name" value="Mutator"/>
    <property type="match status" value="1"/>
</dbReference>
<name>A0A8X6XPA6_9ARAC</name>
<keyword evidence="3" id="KW-1185">Reference proteome</keyword>
<dbReference type="EMBL" id="BMAV01010752">
    <property type="protein sequence ID" value="GFY56099.1"/>
    <property type="molecule type" value="Genomic_DNA"/>
</dbReference>
<evidence type="ECO:0000313" key="3">
    <source>
        <dbReference type="Proteomes" id="UP000886998"/>
    </source>
</evidence>
<dbReference type="Proteomes" id="UP000886998">
    <property type="component" value="Unassembled WGS sequence"/>
</dbReference>
<reference evidence="2" key="1">
    <citation type="submission" date="2020-08" db="EMBL/GenBank/DDBJ databases">
        <title>Multicomponent nature underlies the extraordinary mechanical properties of spider dragline silk.</title>
        <authorList>
            <person name="Kono N."/>
            <person name="Nakamura H."/>
            <person name="Mori M."/>
            <person name="Yoshida Y."/>
            <person name="Ohtoshi R."/>
            <person name="Malay A.D."/>
            <person name="Moran D.A.P."/>
            <person name="Tomita M."/>
            <person name="Numata K."/>
            <person name="Arakawa K."/>
        </authorList>
    </citation>
    <scope>NUCLEOTIDE SEQUENCE</scope>
</reference>
<comment type="caution">
    <text evidence="2">The sequence shown here is derived from an EMBL/GenBank/DDBJ whole genome shotgun (WGS) entry which is preliminary data.</text>
</comment>